<dbReference type="PANTHER" id="PTHR42083:SF1">
    <property type="entry name" value="MARVEL DOMAIN-CONTAINING PROTEIN"/>
    <property type="match status" value="1"/>
</dbReference>
<reference evidence="2" key="1">
    <citation type="journal article" date="2020" name="Mol. Plant Microbe Interact.">
        <title>Genome Sequence of the Biocontrol Agent Coniothyrium minitans strain Conio (IMI 134523).</title>
        <authorList>
            <person name="Patel D."/>
            <person name="Shittu T.A."/>
            <person name="Baroncelli R."/>
            <person name="Muthumeenakshi S."/>
            <person name="Osborne T.H."/>
            <person name="Janganan T.K."/>
            <person name="Sreenivasaprasad S."/>
        </authorList>
    </citation>
    <scope>NUCLEOTIDE SEQUENCE</scope>
    <source>
        <strain evidence="2">Conio</strain>
    </source>
</reference>
<keyword evidence="3" id="KW-1185">Reference proteome</keyword>
<keyword evidence="1" id="KW-0812">Transmembrane</keyword>
<feature type="transmembrane region" description="Helical" evidence="1">
    <location>
        <begin position="150"/>
        <end position="172"/>
    </location>
</feature>
<evidence type="ECO:0000256" key="1">
    <source>
        <dbReference type="SAM" id="Phobius"/>
    </source>
</evidence>
<dbReference type="EMBL" id="WJXW01000016">
    <property type="protein sequence ID" value="KAF9729397.1"/>
    <property type="molecule type" value="Genomic_DNA"/>
</dbReference>
<evidence type="ECO:0000313" key="2">
    <source>
        <dbReference type="EMBL" id="KAF9729397.1"/>
    </source>
</evidence>
<feature type="transmembrane region" description="Helical" evidence="1">
    <location>
        <begin position="192"/>
        <end position="211"/>
    </location>
</feature>
<gene>
    <name evidence="2" type="ORF">PMIN01_12261</name>
</gene>
<keyword evidence="1" id="KW-1133">Transmembrane helix</keyword>
<accession>A0A9P6KK33</accession>
<protein>
    <recommendedName>
        <fullName evidence="4">MARVEL domain-containing protein</fullName>
    </recommendedName>
</protein>
<name>A0A9P6KK33_9PLEO</name>
<feature type="transmembrane region" description="Helical" evidence="1">
    <location>
        <begin position="105"/>
        <end position="138"/>
    </location>
</feature>
<comment type="caution">
    <text evidence="2">The sequence shown here is derived from an EMBL/GenBank/DDBJ whole genome shotgun (WGS) entry which is preliminary data.</text>
</comment>
<dbReference type="Proteomes" id="UP000756921">
    <property type="component" value="Unassembled WGS sequence"/>
</dbReference>
<evidence type="ECO:0000313" key="3">
    <source>
        <dbReference type="Proteomes" id="UP000756921"/>
    </source>
</evidence>
<feature type="transmembrane region" description="Helical" evidence="1">
    <location>
        <begin position="79"/>
        <end position="99"/>
    </location>
</feature>
<dbReference type="OrthoDB" id="5363290at2759"/>
<proteinExistence type="predicted"/>
<sequence length="250" mass="26708">MGKLDAAIKLGHTAAQHARTAQDLHATNKNLHATATELRGMDARNLGRTAGHTAYTQGADTGKTAAKTWLKTFEVVPRMVCRGLQFLFALIACGYYVNANSNGGAAVWLFAIAVSGLSAATAAVFALATPLAAIPFIGGRMKVVKTYRAFGWDLTLFVTWLVAFGVFAGIFLHRDNGDVFKGAKPAPMKVAVWIDFVNAVLWLLSGVYGAVKTFLGDKADAVTQRLGEKMFKKREAEVVAGKEAGLTETV</sequence>
<organism evidence="2 3">
    <name type="scientific">Paraphaeosphaeria minitans</name>
    <dbReference type="NCBI Taxonomy" id="565426"/>
    <lineage>
        <taxon>Eukaryota</taxon>
        <taxon>Fungi</taxon>
        <taxon>Dikarya</taxon>
        <taxon>Ascomycota</taxon>
        <taxon>Pezizomycotina</taxon>
        <taxon>Dothideomycetes</taxon>
        <taxon>Pleosporomycetidae</taxon>
        <taxon>Pleosporales</taxon>
        <taxon>Massarineae</taxon>
        <taxon>Didymosphaeriaceae</taxon>
        <taxon>Paraphaeosphaeria</taxon>
    </lineage>
</organism>
<keyword evidence="1" id="KW-0472">Membrane</keyword>
<dbReference type="PANTHER" id="PTHR42083">
    <property type="entry name" value="MARVEL DOMAIN-CONTAINING PROTEIN"/>
    <property type="match status" value="1"/>
</dbReference>
<dbReference type="AlphaFoldDB" id="A0A9P6KK33"/>
<evidence type="ECO:0008006" key="4">
    <source>
        <dbReference type="Google" id="ProtNLM"/>
    </source>
</evidence>